<dbReference type="GO" id="GO:0000915">
    <property type="term" value="P:actomyosin contractile ring assembly"/>
    <property type="evidence" value="ECO:0007669"/>
    <property type="project" value="TreeGrafter"/>
</dbReference>
<gene>
    <name evidence="4" type="ORF">PV328_011136</name>
</gene>
<dbReference type="InterPro" id="IPR051364">
    <property type="entry name" value="Cytokinesis/Rho-signaling"/>
</dbReference>
<dbReference type="AlphaFoldDB" id="A0AA39C3S5"/>
<dbReference type="InterPro" id="IPR011993">
    <property type="entry name" value="PH-like_dom_sf"/>
</dbReference>
<feature type="compositionally biased region" description="Polar residues" evidence="2">
    <location>
        <begin position="653"/>
        <end position="669"/>
    </location>
</feature>
<feature type="domain" description="PH" evidence="3">
    <location>
        <begin position="1012"/>
        <end position="1136"/>
    </location>
</feature>
<dbReference type="InterPro" id="IPR012966">
    <property type="entry name" value="AHD"/>
</dbReference>
<reference evidence="4" key="2">
    <citation type="submission" date="2023-03" db="EMBL/GenBank/DDBJ databases">
        <authorList>
            <person name="Inwood S.N."/>
            <person name="Skelly J.G."/>
            <person name="Guhlin J."/>
            <person name="Harrop T.W.R."/>
            <person name="Goldson S.G."/>
            <person name="Dearden P.K."/>
        </authorList>
    </citation>
    <scope>NUCLEOTIDE SEQUENCE</scope>
    <source>
        <strain evidence="4">Irish</strain>
        <tissue evidence="4">Whole body</tissue>
    </source>
</reference>
<dbReference type="PANTHER" id="PTHR21538:SF23">
    <property type="entry name" value="ANILLIN"/>
    <property type="match status" value="1"/>
</dbReference>
<dbReference type="Gene3D" id="2.30.29.30">
    <property type="entry name" value="Pleckstrin-homology domain (PH domain)/Phosphotyrosine-binding domain (PTB)"/>
    <property type="match status" value="1"/>
</dbReference>
<sequence length="1149" mass="128645">MDPFTQRMLERAKARREKLDTQLSNAGHVVKIRRSPLKDANTILLQSKSSNEDVKKVTEKYSASNVLNVESSTVNSCGEAYNSSENSKIIKANSPDKENGAKMDLTVRSKLQRMGKLYSNDVNHELSSPIHRTEEEFSAEEKSIESKDVKRIGGTRLDRLAALASTINNWEDDLSHPLLIKKGESKAERIQAKMNEQVKTACDSQPSTSSYGGRWKSNINDGKHVSTDTTKQFKWDKTIIQNLDSNDVLNFPRDEGQHRINVDKKEERFNTSAINQTAQKIDLSIKDSSITSPKTSEKAANNYVNTNENRGGHSLANKTKDPAEMSLLERMALFERNKGEALIPKAPLTLSVPTRKLQESQKITIQSGDNQLGGRGKHVTTSRALFEQGAPKQELENDILRDTQTERQKELEMLRTRFNKNKEVAQVAAGSCIRPRHNSETTNSSPKNSPVCPVKPTPATDHVPPPPPLPAESLQDRGSPIKRQVSDFPSKPLVHSTSQHQIPQCNMINRETFIKRIRVSPPKPGHLYPDLTNVEYSDTDTTDTEYTVGTTEPETVTLDERTDTDNYNLQIDDNQDSNCDDSANTSFETSILRAVTRQTSNNKRQIESDGDSSTSDISVLDEMDEYLDECLAHQETQNNGPTPPKMNRAGASPSMTSTSFKYTQGSSYRSPIKVTPTQKSKDKSYLFDGDTHVPLMHSVSFYRRQQSQTPNKSTPVRQINRENEVGEDQQMTTISSEKQEMTRVQEKIKRLMDEVCKQQTIIGQASQALNLCTATVEFSGSREQVEGERLLLVGTHRRQAALNEIQRLKVEGSLRPTVAGASEIQESGSLTISAMTLPLKLDHTRNIATDICQHFVCLIRHLDVIIATPIVQAEPGDACIRFPSTIKLDDLCSNFKITIEVYSLETRAEILPHEVKYHIHNVNGSSSGNSGKKMGNKTPKKFLKHESRLVMPSVQSPAGPSAVRSPAFILSGYVVFSLREVNRQQFTLNKVPRNSSLEGHLQMHISCELSVDIEYRGFLTMFEDVSGFGAWHRRWCLLKGDTLSYWKYPDDERKKTPIGSLELQAVVTTNVGLVPREICARPHTLLLETVRPSLNGEPDSLVVVRNGSETRIRHLLSADTKEERLEWSSKLNQTLSLIRAWGGMSSNMS</sequence>
<feature type="region of interest" description="Disordered" evidence="2">
    <location>
        <begin position="598"/>
        <end position="617"/>
    </location>
</feature>
<dbReference type="EMBL" id="JAQQBS010001425">
    <property type="protein sequence ID" value="KAK0157391.1"/>
    <property type="molecule type" value="Genomic_DNA"/>
</dbReference>
<reference evidence="4" key="1">
    <citation type="journal article" date="2023" name="bioRxiv">
        <title>Scaffold-level genome assemblies of two parasitoid biocontrol wasps reveal the parthenogenesis mechanism and an associated novel virus.</title>
        <authorList>
            <person name="Inwood S."/>
            <person name="Skelly J."/>
            <person name="Guhlin J."/>
            <person name="Harrop T."/>
            <person name="Goldson S."/>
            <person name="Dearden P."/>
        </authorList>
    </citation>
    <scope>NUCLEOTIDE SEQUENCE</scope>
    <source>
        <strain evidence="4">Irish</strain>
        <tissue evidence="4">Whole body</tissue>
    </source>
</reference>
<organism evidence="4 5">
    <name type="scientific">Microctonus aethiopoides</name>
    <dbReference type="NCBI Taxonomy" id="144406"/>
    <lineage>
        <taxon>Eukaryota</taxon>
        <taxon>Metazoa</taxon>
        <taxon>Ecdysozoa</taxon>
        <taxon>Arthropoda</taxon>
        <taxon>Hexapoda</taxon>
        <taxon>Insecta</taxon>
        <taxon>Pterygota</taxon>
        <taxon>Neoptera</taxon>
        <taxon>Endopterygota</taxon>
        <taxon>Hymenoptera</taxon>
        <taxon>Apocrita</taxon>
        <taxon>Ichneumonoidea</taxon>
        <taxon>Braconidae</taxon>
        <taxon>Euphorinae</taxon>
        <taxon>Microctonus</taxon>
    </lineage>
</organism>
<accession>A0AA39C3S5</accession>
<keyword evidence="5" id="KW-1185">Reference proteome</keyword>
<dbReference type="InterPro" id="IPR031970">
    <property type="entry name" value="Anillin_N"/>
</dbReference>
<evidence type="ECO:0000313" key="4">
    <source>
        <dbReference type="EMBL" id="KAK0157391.1"/>
    </source>
</evidence>
<protein>
    <recommendedName>
        <fullName evidence="3">PH domain-containing protein</fullName>
    </recommendedName>
</protein>
<dbReference type="Pfam" id="PF00169">
    <property type="entry name" value="PH"/>
    <property type="match status" value="1"/>
</dbReference>
<dbReference type="PANTHER" id="PTHR21538">
    <property type="entry name" value="ANILLIN/RHOTEKIN RTKN"/>
    <property type="match status" value="1"/>
</dbReference>
<dbReference type="GO" id="GO:0031106">
    <property type="term" value="P:septin ring organization"/>
    <property type="evidence" value="ECO:0007669"/>
    <property type="project" value="TreeGrafter"/>
</dbReference>
<evidence type="ECO:0000256" key="1">
    <source>
        <dbReference type="ARBA" id="ARBA00023054"/>
    </source>
</evidence>
<proteinExistence type="predicted"/>
<dbReference type="FunFam" id="2.30.29.30:FF:000111">
    <property type="entry name" value="anillin isoform X1"/>
    <property type="match status" value="1"/>
</dbReference>
<dbReference type="GO" id="GO:0000281">
    <property type="term" value="P:mitotic cytokinesis"/>
    <property type="evidence" value="ECO:0007669"/>
    <property type="project" value="TreeGrafter"/>
</dbReference>
<evidence type="ECO:0000259" key="3">
    <source>
        <dbReference type="PROSITE" id="PS50003"/>
    </source>
</evidence>
<dbReference type="Pfam" id="PF16018">
    <property type="entry name" value="Anillin_N"/>
    <property type="match status" value="1"/>
</dbReference>
<keyword evidence="1" id="KW-0175">Coiled coil</keyword>
<name>A0AA39C3S5_9HYME</name>
<comment type="caution">
    <text evidence="4">The sequence shown here is derived from an EMBL/GenBank/DDBJ whole genome shotgun (WGS) entry which is preliminary data.</text>
</comment>
<feature type="region of interest" description="Disordered" evidence="2">
    <location>
        <begin position="635"/>
        <end position="685"/>
    </location>
</feature>
<dbReference type="SUPFAM" id="SSF50729">
    <property type="entry name" value="PH domain-like"/>
    <property type="match status" value="1"/>
</dbReference>
<dbReference type="Proteomes" id="UP001168990">
    <property type="component" value="Unassembled WGS sequence"/>
</dbReference>
<evidence type="ECO:0000313" key="5">
    <source>
        <dbReference type="Proteomes" id="UP001168990"/>
    </source>
</evidence>
<dbReference type="Pfam" id="PF08174">
    <property type="entry name" value="Anillin"/>
    <property type="match status" value="1"/>
</dbReference>
<dbReference type="InterPro" id="IPR037840">
    <property type="entry name" value="PH_Anillin"/>
</dbReference>
<evidence type="ECO:0000256" key="2">
    <source>
        <dbReference type="SAM" id="MobiDB-lite"/>
    </source>
</evidence>
<dbReference type="InterPro" id="IPR001849">
    <property type="entry name" value="PH_domain"/>
</dbReference>
<dbReference type="CDD" id="cd01263">
    <property type="entry name" value="PH_anillin"/>
    <property type="match status" value="1"/>
</dbReference>
<dbReference type="PROSITE" id="PS50003">
    <property type="entry name" value="PH_DOMAIN"/>
    <property type="match status" value="1"/>
</dbReference>
<dbReference type="SMART" id="SM00233">
    <property type="entry name" value="PH"/>
    <property type="match status" value="1"/>
</dbReference>
<dbReference type="GO" id="GO:0005826">
    <property type="term" value="C:actomyosin contractile ring"/>
    <property type="evidence" value="ECO:0007669"/>
    <property type="project" value="TreeGrafter"/>
</dbReference>
<feature type="region of interest" description="Disordered" evidence="2">
    <location>
        <begin position="428"/>
        <end position="501"/>
    </location>
</feature>